<sequence>MKRTFVYLIILLLVFVTSVSAKSNQLDSNSEEVTKNSDAFRNAVQFRKLHGFEISDEYIMKSLQEDINTPAEELFGFPITDEERMILEKRQKVEDAIPLLTKKINHNTSLKLSGMYYSSEEGKIIVSVKNKKKHDELIINNLVESLKDEITVVNTNFSESELTEAFNVLLDHFTLKGTLVYMDVKTNKVVIQGEIDDKQKIKIKSMLQPGIIDFVEEFSFHDQSTPNDKQNSSQSKIWLGSKIVRDNTGNKCSTGLYGQIPNVSSPGTYLTVLVTAGHCDSVGSTNAWYHPTMSSSNLIGYWKYRTSGNTTADAGYISLTNSNIATARACCDGTGKLISSVHNGSESAGQIVYTIGAGSNTTISGKITHTNAVLNQNSNGFNSISGLTVTDASTSSGDSGAAVYSITYAGGTDYPYLRGVHKGIVGSGGYGQIYSYIQNVKSTLGLTSIRTTN</sequence>
<dbReference type="InterPro" id="IPR043504">
    <property type="entry name" value="Peptidase_S1_PA_chymotrypsin"/>
</dbReference>
<proteinExistence type="predicted"/>
<evidence type="ECO:0000256" key="1">
    <source>
        <dbReference type="ARBA" id="ARBA00022825"/>
    </source>
</evidence>
<evidence type="ECO:0000313" key="3">
    <source>
        <dbReference type="EMBL" id="MFD2671066.1"/>
    </source>
</evidence>
<reference evidence="4" key="1">
    <citation type="journal article" date="2019" name="Int. J. Syst. Evol. Microbiol.">
        <title>The Global Catalogue of Microorganisms (GCM) 10K type strain sequencing project: providing services to taxonomists for standard genome sequencing and annotation.</title>
        <authorList>
            <consortium name="The Broad Institute Genomics Platform"/>
            <consortium name="The Broad Institute Genome Sequencing Center for Infectious Disease"/>
            <person name="Wu L."/>
            <person name="Ma J."/>
        </authorList>
    </citation>
    <scope>NUCLEOTIDE SEQUENCE [LARGE SCALE GENOMIC DNA]</scope>
    <source>
        <strain evidence="4">KCTC 33676</strain>
    </source>
</reference>
<keyword evidence="1" id="KW-0378">Hydrolase</keyword>
<dbReference type="Proteomes" id="UP001597497">
    <property type="component" value="Unassembled WGS sequence"/>
</dbReference>
<feature type="chain" id="PRO_5046244351" description="Peptidase S1 domain-containing protein" evidence="2">
    <location>
        <begin position="22"/>
        <end position="453"/>
    </location>
</feature>
<protein>
    <recommendedName>
        <fullName evidence="5">Peptidase S1 domain-containing protein</fullName>
    </recommendedName>
</protein>
<comment type="caution">
    <text evidence="3">The sequence shown here is derived from an EMBL/GenBank/DDBJ whole genome shotgun (WGS) entry which is preliminary data.</text>
</comment>
<evidence type="ECO:0000256" key="2">
    <source>
        <dbReference type="SAM" id="SignalP"/>
    </source>
</evidence>
<dbReference type="EMBL" id="JBHUMM010000009">
    <property type="protein sequence ID" value="MFD2671066.1"/>
    <property type="molecule type" value="Genomic_DNA"/>
</dbReference>
<accession>A0ABW5R8H0</accession>
<evidence type="ECO:0000313" key="4">
    <source>
        <dbReference type="Proteomes" id="UP001597497"/>
    </source>
</evidence>
<keyword evidence="2" id="KW-0732">Signal</keyword>
<dbReference type="RefSeq" id="WP_379928496.1">
    <property type="nucleotide sequence ID" value="NZ_JBHUMM010000009.1"/>
</dbReference>
<dbReference type="Gene3D" id="2.40.10.10">
    <property type="entry name" value="Trypsin-like serine proteases"/>
    <property type="match status" value="2"/>
</dbReference>
<dbReference type="SUPFAM" id="SSF50494">
    <property type="entry name" value="Trypsin-like serine proteases"/>
    <property type="match status" value="1"/>
</dbReference>
<gene>
    <name evidence="3" type="ORF">ACFSUC_05555</name>
</gene>
<keyword evidence="4" id="KW-1185">Reference proteome</keyword>
<name>A0ABW5R8H0_9BACL</name>
<feature type="signal peptide" evidence="2">
    <location>
        <begin position="1"/>
        <end position="21"/>
    </location>
</feature>
<organism evidence="3 4">
    <name type="scientific">Marinicrinis sediminis</name>
    <dbReference type="NCBI Taxonomy" id="1652465"/>
    <lineage>
        <taxon>Bacteria</taxon>
        <taxon>Bacillati</taxon>
        <taxon>Bacillota</taxon>
        <taxon>Bacilli</taxon>
        <taxon>Bacillales</taxon>
        <taxon>Paenibacillaceae</taxon>
    </lineage>
</organism>
<evidence type="ECO:0008006" key="5">
    <source>
        <dbReference type="Google" id="ProtNLM"/>
    </source>
</evidence>
<keyword evidence="1" id="KW-0645">Protease</keyword>
<dbReference type="InterPro" id="IPR009003">
    <property type="entry name" value="Peptidase_S1_PA"/>
</dbReference>
<keyword evidence="1" id="KW-0720">Serine protease</keyword>